<reference evidence="2" key="1">
    <citation type="submission" date="2023-03" db="EMBL/GenBank/DDBJ databases">
        <authorList>
            <person name="Shen W."/>
            <person name="Cai J."/>
        </authorList>
    </citation>
    <scope>NUCLEOTIDE SEQUENCE</scope>
    <source>
        <strain evidence="2">P55-2</strain>
    </source>
</reference>
<organism evidence="2 3">
    <name type="scientific">Enterococcus dongliensis</name>
    <dbReference type="NCBI Taxonomy" id="2559925"/>
    <lineage>
        <taxon>Bacteria</taxon>
        <taxon>Bacillati</taxon>
        <taxon>Bacillota</taxon>
        <taxon>Bacilli</taxon>
        <taxon>Lactobacillales</taxon>
        <taxon>Enterococcaceae</taxon>
        <taxon>Enterococcus</taxon>
    </lineage>
</organism>
<protein>
    <submittedName>
        <fullName evidence="2">Replication initiator protein A</fullName>
    </submittedName>
</protein>
<dbReference type="Proteomes" id="UP001245561">
    <property type="component" value="Unassembled WGS sequence"/>
</dbReference>
<evidence type="ECO:0000313" key="3">
    <source>
        <dbReference type="Proteomes" id="UP001245561"/>
    </source>
</evidence>
<feature type="domain" description="Replication initiator A N-terminal" evidence="1">
    <location>
        <begin position="16"/>
        <end position="90"/>
    </location>
</feature>
<sequence>MTDFNYFKADRVYNELYYQFPKVFLVSEEYRKMSDSTKIAYMLLKARLQAAIAKRQIDENGNIYFTYTIKELCKVLNCQKQKAIKIKKDLESFGLLLQKDMGFNKNLGKYNANRLYLAELNVTENDIYLLEIFDSKNLENSDTSESMKITHSLNIKNTWKSPANQEGMKITQSENTIKSEGMKIIHEFNNKNLDTNRHLIDTEKDSIQEQILLDNFEHIMKDDSIATFIPERVLMLIKTFSNSYSEAQQTVKTIHNAKNKAQEQTGIHVVFEELEIYGINAEVKLYDTLLKAYQKQKTEKVENIQNLIFVYVKNWFIESPCAAINQALTNEELPHINLPKIN</sequence>
<accession>A0AAW8TLP3</accession>
<name>A0AAW8TLP3_9ENTE</name>
<dbReference type="InterPro" id="IPR010724">
    <property type="entry name" value="RepA_N"/>
</dbReference>
<evidence type="ECO:0000313" key="2">
    <source>
        <dbReference type="EMBL" id="MDT2638154.1"/>
    </source>
</evidence>
<proteinExistence type="predicted"/>
<dbReference type="EMBL" id="JARPYT010000019">
    <property type="protein sequence ID" value="MDT2638154.1"/>
    <property type="molecule type" value="Genomic_DNA"/>
</dbReference>
<dbReference type="Pfam" id="PF06970">
    <property type="entry name" value="RepA_N"/>
    <property type="match status" value="1"/>
</dbReference>
<comment type="caution">
    <text evidence="2">The sequence shown here is derived from an EMBL/GenBank/DDBJ whole genome shotgun (WGS) entry which is preliminary data.</text>
</comment>
<evidence type="ECO:0000259" key="1">
    <source>
        <dbReference type="Pfam" id="PF06970"/>
    </source>
</evidence>
<dbReference type="AlphaFoldDB" id="A0AAW8TLP3"/>
<dbReference type="RefSeq" id="WP_311859780.1">
    <property type="nucleotide sequence ID" value="NZ_JARPYS010000040.1"/>
</dbReference>
<gene>
    <name evidence="2" type="ORF">P7D36_11685</name>
</gene>